<dbReference type="CDD" id="cd03108">
    <property type="entry name" value="AdSS"/>
    <property type="match status" value="1"/>
</dbReference>
<dbReference type="InterPro" id="IPR001114">
    <property type="entry name" value="Adenylosuccinate_synthetase"/>
</dbReference>
<comment type="similarity">
    <text evidence="9 11">Belongs to the adenylosuccinate synthetase family.</text>
</comment>
<organism evidence="12 13">
    <name type="scientific">Paragonimus westermani</name>
    <dbReference type="NCBI Taxonomy" id="34504"/>
    <lineage>
        <taxon>Eukaryota</taxon>
        <taxon>Metazoa</taxon>
        <taxon>Spiralia</taxon>
        <taxon>Lophotrochozoa</taxon>
        <taxon>Platyhelminthes</taxon>
        <taxon>Trematoda</taxon>
        <taxon>Digenea</taxon>
        <taxon>Plagiorchiida</taxon>
        <taxon>Troglotremata</taxon>
        <taxon>Troglotrematidae</taxon>
        <taxon>Paragonimus</taxon>
    </lineage>
</organism>
<gene>
    <name evidence="12" type="ORF">P879_00961</name>
</gene>
<dbReference type="FunFam" id="1.10.300.10:FF:000002">
    <property type="entry name" value="Adenylosuccinate synthetase, chloroplastic"/>
    <property type="match status" value="1"/>
</dbReference>
<feature type="active site" evidence="10">
    <location>
        <position position="198"/>
    </location>
</feature>
<evidence type="ECO:0000256" key="1">
    <source>
        <dbReference type="ARBA" id="ARBA00011738"/>
    </source>
</evidence>
<dbReference type="InterPro" id="IPR042109">
    <property type="entry name" value="Adenylosuccinate_synth_dom1"/>
</dbReference>
<dbReference type="Gene3D" id="1.10.300.10">
    <property type="entry name" value="Adenylosuccinate Synthetase, subunit A, domain 2"/>
    <property type="match status" value="1"/>
</dbReference>
<dbReference type="SUPFAM" id="SSF52540">
    <property type="entry name" value="P-loop containing nucleoside triphosphate hydrolases"/>
    <property type="match status" value="1"/>
</dbReference>
<feature type="binding site" evidence="9">
    <location>
        <position position="187"/>
    </location>
    <ligand>
        <name>IMP</name>
        <dbReference type="ChEBI" id="CHEBI:58053"/>
    </ligand>
</feature>
<feature type="binding site" evidence="9">
    <location>
        <begin position="71"/>
        <end position="74"/>
    </location>
    <ligand>
        <name>IMP</name>
        <dbReference type="ChEBI" id="CHEBI:58053"/>
    </ligand>
</feature>
<dbReference type="Gene3D" id="3.90.170.10">
    <property type="entry name" value="Adenylosuccinate Synthetase, subunit A, domain 3"/>
    <property type="match status" value="1"/>
</dbReference>
<evidence type="ECO:0000256" key="2">
    <source>
        <dbReference type="ARBA" id="ARBA00022598"/>
    </source>
</evidence>
<feature type="binding site" evidence="9">
    <location>
        <position position="280"/>
    </location>
    <ligand>
        <name>IMP</name>
        <dbReference type="ChEBI" id="CHEBI:58053"/>
    </ligand>
</feature>
<comment type="caution">
    <text evidence="12">The sequence shown here is derived from an EMBL/GenBank/DDBJ whole genome shotgun (WGS) entry which is preliminary data.</text>
</comment>
<feature type="binding site" evidence="9">
    <location>
        <position position="359"/>
    </location>
    <ligand>
        <name>IMP</name>
        <dbReference type="ChEBI" id="CHEBI:58053"/>
    </ligand>
</feature>
<evidence type="ECO:0000256" key="6">
    <source>
        <dbReference type="ARBA" id="ARBA00022842"/>
    </source>
</evidence>
<keyword evidence="3 9" id="KW-0479">Metal-binding</keyword>
<sequence length="484" mass="53329">MNVLLNKCTDGVNRVAIYETFVILFHSGRKFCSLAAAPETRGKSVLMPCVNTYPMGEMSNVVVVTGAQWGDEGKGKLVDLLSENANVVCRCQGGNNAGMWSPGARFMCFQATRFGMVNPGALGIIGNGTVVNLPGLFEEIKEATSKGLLNLEKRLHISDRCHIVFDLHQAVDKLEEEIRGTGSIGTTKKGIGPAYSSKITRNGIRMCDLLGDWENLVKKYTELVKYAERRYPKLNVNIEDSLEKLKHYRQRLSGMVCDSVTLINKLASDPECMILVEGAQSCMLDVDFGTYPHVTSSNCTIGGVCTGLGLPPAQIGSVYGVVKAYTTRVGSGPFPTELHDSLGERLQQIGREWGVTTKRRRRVGWLDTVVVRYAHMINHFTALALTKLDILDGLKEVRIGRAYVDQETGRELLAPPADSTVLNRVTVVYETLPGWDESTRDCTSFDALPEAARQYVLTVERLCGVPIRWIGTGASRTSMIVRWE</sequence>
<keyword evidence="13" id="KW-1185">Reference proteome</keyword>
<proteinExistence type="inferred from homology"/>
<dbReference type="GO" id="GO:0005737">
    <property type="term" value="C:cytoplasm"/>
    <property type="evidence" value="ECO:0007669"/>
    <property type="project" value="UniProtKB-SubCell"/>
</dbReference>
<keyword evidence="5 9" id="KW-0658">Purine biosynthesis</keyword>
<dbReference type="SMART" id="SM00788">
    <property type="entry name" value="Adenylsucc_synt"/>
    <property type="match status" value="1"/>
</dbReference>
<dbReference type="NCBIfam" id="NF002223">
    <property type="entry name" value="PRK01117.1"/>
    <property type="match status" value="1"/>
</dbReference>
<evidence type="ECO:0000256" key="5">
    <source>
        <dbReference type="ARBA" id="ARBA00022755"/>
    </source>
</evidence>
<keyword evidence="4 9" id="KW-0547">Nucleotide-binding</keyword>
<evidence type="ECO:0000256" key="8">
    <source>
        <dbReference type="ARBA" id="ARBA00050432"/>
    </source>
</evidence>
<comment type="subunit">
    <text evidence="1 9">Homodimer.</text>
</comment>
<dbReference type="PROSITE" id="PS01266">
    <property type="entry name" value="ADENYLOSUCCIN_SYN_1"/>
    <property type="match status" value="1"/>
</dbReference>
<dbReference type="InterPro" id="IPR042110">
    <property type="entry name" value="Adenylosuccinate_synth_dom2"/>
</dbReference>
<dbReference type="Gene3D" id="3.40.440.10">
    <property type="entry name" value="Adenylosuccinate Synthetase, subunit A, domain 1"/>
    <property type="match status" value="1"/>
</dbReference>
<feature type="binding site" evidence="9">
    <location>
        <begin position="70"/>
        <end position="76"/>
    </location>
    <ligand>
        <name>GTP</name>
        <dbReference type="ChEBI" id="CHEBI:37565"/>
    </ligand>
</feature>
<feature type="binding site" evidence="9">
    <location>
        <begin position="387"/>
        <end position="389"/>
    </location>
    <ligand>
        <name>GTP</name>
        <dbReference type="ChEBI" id="CHEBI:37565"/>
    </ligand>
</feature>
<comment type="pathway">
    <text evidence="9 11">Purine metabolism; AMP biosynthesis via de novo pathway; AMP from IMP: step 1/2.</text>
</comment>
<dbReference type="GO" id="GO:0000287">
    <property type="term" value="F:magnesium ion binding"/>
    <property type="evidence" value="ECO:0007669"/>
    <property type="project" value="UniProtKB-UniRule"/>
</dbReference>
<protein>
    <recommendedName>
        <fullName evidence="9 11">Adenylosuccinate synthetase</fullName>
        <shortName evidence="9">AMPSase</shortName>
        <shortName evidence="9">AdSS</shortName>
        <ecNumber evidence="9 11">6.3.4.4</ecNumber>
    </recommendedName>
    <alternativeName>
        <fullName evidence="9">IMP--aspartate ligase</fullName>
    </alternativeName>
</protein>
<dbReference type="Pfam" id="PF00709">
    <property type="entry name" value="Adenylsucc_synt"/>
    <property type="match status" value="1"/>
</dbReference>
<evidence type="ECO:0000256" key="10">
    <source>
        <dbReference type="PROSITE-ProRule" id="PRU10134"/>
    </source>
</evidence>
<comment type="caution">
    <text evidence="9">Lacks conserved residue(s) required for the propagation of feature annotation.</text>
</comment>
<dbReference type="GO" id="GO:0005525">
    <property type="term" value="F:GTP binding"/>
    <property type="evidence" value="ECO:0007669"/>
    <property type="project" value="UniProtKB-UniRule"/>
</dbReference>
<comment type="function">
    <text evidence="11">Plays an important role in the de novo pathway of purine nucleotide biosynthesis.</text>
</comment>
<keyword evidence="2 9" id="KW-0436">Ligase</keyword>
<dbReference type="FunFam" id="3.90.170.10:FF:000001">
    <property type="entry name" value="Adenylosuccinate synthetase"/>
    <property type="match status" value="1"/>
</dbReference>
<dbReference type="PANTHER" id="PTHR11846">
    <property type="entry name" value="ADENYLOSUCCINATE SYNTHETASE"/>
    <property type="match status" value="1"/>
</dbReference>
<dbReference type="HAMAP" id="MF_00011">
    <property type="entry name" value="Adenylosucc_synth"/>
    <property type="match status" value="1"/>
</dbReference>
<evidence type="ECO:0000256" key="3">
    <source>
        <dbReference type="ARBA" id="ARBA00022723"/>
    </source>
</evidence>
<feature type="binding site" evidence="9">
    <location>
        <begin position="355"/>
        <end position="361"/>
    </location>
    <ligand>
        <name>substrate</name>
    </ligand>
</feature>
<dbReference type="PANTHER" id="PTHR11846:SF0">
    <property type="entry name" value="ADENYLOSUCCINATE SYNTHETASE"/>
    <property type="match status" value="1"/>
</dbReference>
<comment type="cofactor">
    <cofactor evidence="9">
        <name>Mg(2+)</name>
        <dbReference type="ChEBI" id="CHEBI:18420"/>
    </cofactor>
    <text evidence="9">Binds 1 Mg(2+) ion per subunit.</text>
</comment>
<evidence type="ECO:0000256" key="9">
    <source>
        <dbReference type="HAMAP-Rule" id="MF_03125"/>
    </source>
</evidence>
<comment type="function">
    <text evidence="9">Plays an important role in the de novo pathway and in the salvage pathway of purine nucleotide biosynthesis. Catalyzes the first commited step in the biosynthesis of AMP from IMP.</text>
</comment>
<dbReference type="GO" id="GO:0004019">
    <property type="term" value="F:adenylosuccinate synthase activity"/>
    <property type="evidence" value="ECO:0007669"/>
    <property type="project" value="UniProtKB-UniRule"/>
</dbReference>
<feature type="binding site" evidence="9">
    <location>
        <position position="201"/>
    </location>
    <ligand>
        <name>IMP</name>
        <dbReference type="ChEBI" id="CHEBI:58053"/>
        <note>ligand shared between dimeric partners</note>
    </ligand>
</feature>
<feature type="binding site" evidence="9">
    <location>
        <begin position="471"/>
        <end position="473"/>
    </location>
    <ligand>
        <name>GTP</name>
        <dbReference type="ChEBI" id="CHEBI:37565"/>
    </ligand>
</feature>
<feature type="binding site" evidence="9">
    <location>
        <position position="71"/>
    </location>
    <ligand>
        <name>Mg(2+)</name>
        <dbReference type="ChEBI" id="CHEBI:18420"/>
    </ligand>
</feature>
<evidence type="ECO:0000313" key="12">
    <source>
        <dbReference type="EMBL" id="KAF8570356.1"/>
    </source>
</evidence>
<dbReference type="InterPro" id="IPR027417">
    <property type="entry name" value="P-loop_NTPase"/>
</dbReference>
<feature type="active site" description="Proton acceptor" evidence="9">
    <location>
        <position position="71"/>
    </location>
</feature>
<reference evidence="12 13" key="1">
    <citation type="submission" date="2019-07" db="EMBL/GenBank/DDBJ databases">
        <title>Annotation for the trematode Paragonimus westermani.</title>
        <authorList>
            <person name="Choi Y.-J."/>
        </authorList>
    </citation>
    <scope>NUCLEOTIDE SEQUENCE [LARGE SCALE GENOMIC DNA]</scope>
    <source>
        <strain evidence="12">180907_Pwestermani</strain>
    </source>
</reference>
<keyword evidence="9" id="KW-0963">Cytoplasm</keyword>
<dbReference type="PROSITE" id="PS00513">
    <property type="entry name" value="ADENYLOSUCCIN_SYN_2"/>
    <property type="match status" value="1"/>
</dbReference>
<dbReference type="GO" id="GO:0044208">
    <property type="term" value="P:'de novo' AMP biosynthetic process"/>
    <property type="evidence" value="ECO:0007669"/>
    <property type="project" value="UniProtKB-UniRule"/>
</dbReference>
<dbReference type="NCBIfam" id="TIGR00184">
    <property type="entry name" value="purA"/>
    <property type="match status" value="1"/>
</dbReference>
<comment type="subcellular location">
    <subcellularLocation>
        <location evidence="9">Cytoplasm</location>
    </subcellularLocation>
</comment>
<name>A0A8T0DSR8_9TREM</name>
<accession>A0A8T0DSR8</accession>
<dbReference type="Proteomes" id="UP000699462">
    <property type="component" value="Unassembled WGS sequence"/>
</dbReference>
<dbReference type="GO" id="GO:0046040">
    <property type="term" value="P:IMP metabolic process"/>
    <property type="evidence" value="ECO:0007669"/>
    <property type="project" value="TreeGrafter"/>
</dbReference>
<feature type="binding site" evidence="9">
    <location>
        <position position="295"/>
    </location>
    <ligand>
        <name>IMP</name>
        <dbReference type="ChEBI" id="CHEBI:58053"/>
    </ligand>
</feature>
<dbReference type="AlphaFoldDB" id="A0A8T0DSR8"/>
<evidence type="ECO:0000313" key="13">
    <source>
        <dbReference type="Proteomes" id="UP000699462"/>
    </source>
</evidence>
<feature type="binding site" evidence="9">
    <location>
        <position position="361"/>
    </location>
    <ligand>
        <name>GTP</name>
        <dbReference type="ChEBI" id="CHEBI:37565"/>
    </ligand>
</feature>
<evidence type="ECO:0000256" key="4">
    <source>
        <dbReference type="ARBA" id="ARBA00022741"/>
    </source>
</evidence>
<comment type="catalytic activity">
    <reaction evidence="8 9 11">
        <text>IMP + L-aspartate + GTP = N(6)-(1,2-dicarboxyethyl)-AMP + GDP + phosphate + 2 H(+)</text>
        <dbReference type="Rhea" id="RHEA:15753"/>
        <dbReference type="ChEBI" id="CHEBI:15378"/>
        <dbReference type="ChEBI" id="CHEBI:29991"/>
        <dbReference type="ChEBI" id="CHEBI:37565"/>
        <dbReference type="ChEBI" id="CHEBI:43474"/>
        <dbReference type="ChEBI" id="CHEBI:57567"/>
        <dbReference type="ChEBI" id="CHEBI:58053"/>
        <dbReference type="ChEBI" id="CHEBI:58189"/>
        <dbReference type="EC" id="6.3.4.4"/>
    </reaction>
</comment>
<feature type="binding site" evidence="9">
    <location>
        <position position="98"/>
    </location>
    <ligand>
        <name>Mg(2+)</name>
        <dbReference type="ChEBI" id="CHEBI:18420"/>
    </ligand>
</feature>
<keyword evidence="7 9" id="KW-0342">GTP-binding</keyword>
<dbReference type="InterPro" id="IPR033128">
    <property type="entry name" value="Adenylosuccin_syn_Lys_AS"/>
</dbReference>
<evidence type="ECO:0000256" key="7">
    <source>
        <dbReference type="ARBA" id="ARBA00023134"/>
    </source>
</evidence>
<evidence type="ECO:0000256" key="11">
    <source>
        <dbReference type="RuleBase" id="RU000520"/>
    </source>
</evidence>
<dbReference type="InterPro" id="IPR018220">
    <property type="entry name" value="Adenylosuccin_syn_GTP-bd"/>
</dbReference>
<dbReference type="EMBL" id="JTDF01001194">
    <property type="protein sequence ID" value="KAF8570356.1"/>
    <property type="molecule type" value="Genomic_DNA"/>
</dbReference>
<dbReference type="EC" id="6.3.4.4" evidence="9 11"/>
<keyword evidence="6 9" id="KW-0460">Magnesium</keyword>
<dbReference type="InterPro" id="IPR042111">
    <property type="entry name" value="Adenylosuccinate_synth_dom3"/>
</dbReference>
<dbReference type="OrthoDB" id="10265645at2759"/>